<proteinExistence type="predicted"/>
<dbReference type="EMBL" id="JAINUG010000084">
    <property type="protein sequence ID" value="KAJ8399254.1"/>
    <property type="molecule type" value="Genomic_DNA"/>
</dbReference>
<evidence type="ECO:0000313" key="2">
    <source>
        <dbReference type="Proteomes" id="UP001221898"/>
    </source>
</evidence>
<keyword evidence="2" id="KW-1185">Reference proteome</keyword>
<accession>A0AAD7WKE0</accession>
<sequence>MTLPSKGRFETAWLSALNSAPAPSCGRSGTCSLPVERNEAVADSACVVLSTLSQIDDAAMRRAWTFQIGRQRKKIQVKIIFRKKERACL</sequence>
<comment type="caution">
    <text evidence="1">The sequence shown here is derived from an EMBL/GenBank/DDBJ whole genome shotgun (WGS) entry which is preliminary data.</text>
</comment>
<protein>
    <submittedName>
        <fullName evidence="1">Uncharacterized protein</fullName>
    </submittedName>
</protein>
<evidence type="ECO:0000313" key="1">
    <source>
        <dbReference type="EMBL" id="KAJ8399254.1"/>
    </source>
</evidence>
<reference evidence="1" key="1">
    <citation type="journal article" date="2023" name="Science">
        <title>Genome structures resolve the early diversification of teleost fishes.</title>
        <authorList>
            <person name="Parey E."/>
            <person name="Louis A."/>
            <person name="Montfort J."/>
            <person name="Bouchez O."/>
            <person name="Roques C."/>
            <person name="Iampietro C."/>
            <person name="Lluch J."/>
            <person name="Castinel A."/>
            <person name="Donnadieu C."/>
            <person name="Desvignes T."/>
            <person name="Floi Bucao C."/>
            <person name="Jouanno E."/>
            <person name="Wen M."/>
            <person name="Mejri S."/>
            <person name="Dirks R."/>
            <person name="Jansen H."/>
            <person name="Henkel C."/>
            <person name="Chen W.J."/>
            <person name="Zahm M."/>
            <person name="Cabau C."/>
            <person name="Klopp C."/>
            <person name="Thompson A.W."/>
            <person name="Robinson-Rechavi M."/>
            <person name="Braasch I."/>
            <person name="Lecointre G."/>
            <person name="Bobe J."/>
            <person name="Postlethwait J.H."/>
            <person name="Berthelot C."/>
            <person name="Roest Crollius H."/>
            <person name="Guiguen Y."/>
        </authorList>
    </citation>
    <scope>NUCLEOTIDE SEQUENCE</scope>
    <source>
        <strain evidence="1">NC1722</strain>
    </source>
</reference>
<gene>
    <name evidence="1" type="ORF">AAFF_G00412920</name>
</gene>
<organism evidence="1 2">
    <name type="scientific">Aldrovandia affinis</name>
    <dbReference type="NCBI Taxonomy" id="143900"/>
    <lineage>
        <taxon>Eukaryota</taxon>
        <taxon>Metazoa</taxon>
        <taxon>Chordata</taxon>
        <taxon>Craniata</taxon>
        <taxon>Vertebrata</taxon>
        <taxon>Euteleostomi</taxon>
        <taxon>Actinopterygii</taxon>
        <taxon>Neopterygii</taxon>
        <taxon>Teleostei</taxon>
        <taxon>Notacanthiformes</taxon>
        <taxon>Halosauridae</taxon>
        <taxon>Aldrovandia</taxon>
    </lineage>
</organism>
<dbReference type="AlphaFoldDB" id="A0AAD7WKE0"/>
<name>A0AAD7WKE0_9TELE</name>
<dbReference type="Proteomes" id="UP001221898">
    <property type="component" value="Unassembled WGS sequence"/>
</dbReference>